<keyword evidence="4" id="KW-1185">Reference proteome</keyword>
<feature type="region of interest" description="Disordered" evidence="2">
    <location>
        <begin position="21"/>
        <end position="70"/>
    </location>
</feature>
<feature type="compositionally biased region" description="Low complexity" evidence="2">
    <location>
        <begin position="145"/>
        <end position="168"/>
    </location>
</feature>
<dbReference type="OMA" id="FYYDVYM"/>
<dbReference type="Proteomes" id="UP000268350">
    <property type="component" value="Unassembled WGS sequence"/>
</dbReference>
<feature type="compositionally biased region" description="Basic and acidic residues" evidence="2">
    <location>
        <begin position="35"/>
        <end position="52"/>
    </location>
</feature>
<dbReference type="EMBL" id="OUUW01000010">
    <property type="protein sequence ID" value="SPP86132.1"/>
    <property type="molecule type" value="Genomic_DNA"/>
</dbReference>
<feature type="region of interest" description="Disordered" evidence="2">
    <location>
        <begin position="816"/>
        <end position="850"/>
    </location>
</feature>
<feature type="region of interest" description="Disordered" evidence="2">
    <location>
        <begin position="755"/>
        <end position="799"/>
    </location>
</feature>
<evidence type="ECO:0000256" key="1">
    <source>
        <dbReference type="SAM" id="Coils"/>
    </source>
</evidence>
<name>A0A3B0K0F2_DROGU</name>
<dbReference type="OrthoDB" id="7758506at2759"/>
<feature type="region of interest" description="Disordered" evidence="2">
    <location>
        <begin position="123"/>
        <end position="169"/>
    </location>
</feature>
<feature type="compositionally biased region" description="Basic and acidic residues" evidence="2">
    <location>
        <begin position="781"/>
        <end position="792"/>
    </location>
</feature>
<evidence type="ECO:0000313" key="3">
    <source>
        <dbReference type="EMBL" id="SPP86132.1"/>
    </source>
</evidence>
<evidence type="ECO:0000256" key="2">
    <source>
        <dbReference type="SAM" id="MobiDB-lite"/>
    </source>
</evidence>
<keyword evidence="1" id="KW-0175">Coiled coil</keyword>
<dbReference type="STRING" id="7266.A0A3B0K0F2"/>
<feature type="region of interest" description="Disordered" evidence="2">
    <location>
        <begin position="1424"/>
        <end position="1450"/>
    </location>
</feature>
<feature type="compositionally biased region" description="Acidic residues" evidence="2">
    <location>
        <begin position="759"/>
        <end position="769"/>
    </location>
</feature>
<gene>
    <name evidence="3" type="ORF">DGUA_6G004762</name>
</gene>
<sequence length="1833" mass="215391">MGDERKNTYKATTVQVRLRPKKKPNVRTTELIEEPAEKQKHKEHKDRTERVWGKNQCPPRKSPGKKTKEQRIIQQFRNIDFSRKDSDHQLTVQTLEFPDANVKRTDLHKRDECGQSVVRRRGRDFASSSNSHFRDGVQTVKIRKQSCTSTTASSQSSSRGSSGRPSARVHGIADSQEMIDSLHEPSERPPFFKGKAWMKPCPASLMAGAPRSHIGRCPDNYTQLAKLRPSRQKFFLTQDPRQTHCLVNPVALRHKPLTKVQEYDVISKMVKHGDNLCASTGSEGSDSHISELVDLHNPLNLDFHGMDYKNTYEQDEIEQEDTQTYWRVNRYMARRATKQNTQVKVEAELKAERLAVPRRFTTLIKDEPMQEEPVVKSPRLVDLYRSADKPANKKKIDEERVRREARYKDIYLRSKQRSLEQEKERQRQEAAEKEIEARTVAERDLSKDVAIIDDAIERSFRKNVEIKPVVRSRKVFPKTLTETERLKAVMHRENCVARDKAKVTQQFFLERTGKLKKLPAAEQNLRCEESIEGSVGSTPSEQSSDDEDYLQVGKIGDHFQLRGFHFKHGDGLRGKLHRHQIMQGQRTVKGCLTREEWLNQLVPHKEPIKLDIERGIIKIMDPDDPNLDLFPPEPLLMKRHERQSAVREFIDKRLGMHYHRLLRKNIKVIKPKLQYNVRKFNLIRYVFPEKMIVFEDRNQAEVADVDVLDATKTTTTLEYLNLKQKIASLKKHKKKLARMQLLGLPCQEIKKQQLRDLGQDEGDQQEIEVDWVPTPEPPYDQSEHTEDTRSSVDSRLSAGCDTPRKDLRCFMPTWKRQRVPGTGNNQKNRNRYRYWSSSPQEDPESLQKNASHDRYWRNSILRRQSTDSIFRNNRNRAGLWRNSKMSSHGRLLAGAGYQPMRYRGNMPAPKLREKTLTIHPRRRRDYEAERIPSAIFNEVLPYSPVPLLEQPEPGRIRLANVRKKKRRYTDIFEARHHHDHWAPTQVKNVHVQYQNKTVHPEITTVVKRIKEPVFRFDKANPPCKKHVDTDLTMPRYDFETIINEHLAATRIDTKETNKGAVVQDLCYPRDFVFHSRDPEEIAKLDFPGRREYLEFLRETRESIYETKDIEPGEERLLVDRRAICADLEEDLRSIENCLSSLSSSTCTDLSNDSGSFLVVEGKTKIPLDYIRKPLVPFEEMRRSRFHATVIDVNAEDEDPYRMLPFSGQHKEQSAMMGPKDTFFTFGTRLRNSLRLRLEVEVPDVRKTLLGPGNRKYYGAVITDLDENYIEELKSRPNVKTFNFKTGIELLKDAMRLKYESLLIQGQMVRTKIYDRMNERHWVNMKNTKNLYEGLFVKWQKREYNAAMSLVYQVKAYYEITDKLKNEFRELERELMMLNMDIVFIEGHWIRCIMLQNFHYLMGDQDWRMEHDWIHLVPASKLGKASTESVDEEPELQVEEEEEEEQQQQQQQHLEYELEGADISIAKRSTVNIRVRDKDDAWAIRSFYYDVYMQKIHPILQVFPDAEAFLQGVDNLKTKTFMTLLEMHFTLSIHTELQGRLETFMDWCSKHLKEKEDYVARKSAKKFFMEGRAIEMEHRVLHYLGKPIEQSFADEEFNKHRAIIAEVWRRVVPDTLRGTSDVVPCTADMVAGISDVVMELLGKFEHMDIKKVREVEVTLRKRRRHLEKISAQAYQVERRIEMEMKKVRRNLEPPYKPPKREGRLPRLFFKKRVVQAPVPRIVISENTKNFMRAFKDDGEVIANSLTQDSLLVVDNMQEQIVPFYFDHFLKIHGYTPNYNFKTNVELRDGPELARLKIKEVIPDVLIRLENWELTHKKIMEENIQRNPKMYENIN</sequence>
<proteinExistence type="predicted"/>
<evidence type="ECO:0000313" key="4">
    <source>
        <dbReference type="Proteomes" id="UP000268350"/>
    </source>
</evidence>
<accession>A0A3B0K0F2</accession>
<feature type="coiled-coil region" evidence="1">
    <location>
        <begin position="416"/>
        <end position="443"/>
    </location>
</feature>
<feature type="coiled-coil region" evidence="1">
    <location>
        <begin position="1353"/>
        <end position="1380"/>
    </location>
</feature>
<reference evidence="4" key="1">
    <citation type="submission" date="2018-01" db="EMBL/GenBank/DDBJ databases">
        <authorList>
            <person name="Alioto T."/>
            <person name="Alioto T."/>
        </authorList>
    </citation>
    <scope>NUCLEOTIDE SEQUENCE [LARGE SCALE GENOMIC DNA]</scope>
</reference>
<feature type="compositionally biased region" description="Acidic residues" evidence="2">
    <location>
        <begin position="1428"/>
        <end position="1445"/>
    </location>
</feature>
<organism evidence="3 4">
    <name type="scientific">Drosophila guanche</name>
    <name type="common">Fruit fly</name>
    <dbReference type="NCBI Taxonomy" id="7266"/>
    <lineage>
        <taxon>Eukaryota</taxon>
        <taxon>Metazoa</taxon>
        <taxon>Ecdysozoa</taxon>
        <taxon>Arthropoda</taxon>
        <taxon>Hexapoda</taxon>
        <taxon>Insecta</taxon>
        <taxon>Pterygota</taxon>
        <taxon>Neoptera</taxon>
        <taxon>Endopterygota</taxon>
        <taxon>Diptera</taxon>
        <taxon>Brachycera</taxon>
        <taxon>Muscomorpha</taxon>
        <taxon>Ephydroidea</taxon>
        <taxon>Drosophilidae</taxon>
        <taxon>Drosophila</taxon>
        <taxon>Sophophora</taxon>
    </lineage>
</organism>
<protein>
    <submittedName>
        <fullName evidence="3">Uncharacterized protein</fullName>
    </submittedName>
</protein>